<name>A0ABX8BHW2_9ACTN</name>
<dbReference type="InterPro" id="IPR000600">
    <property type="entry name" value="ROK"/>
</dbReference>
<evidence type="ECO:0000313" key="2">
    <source>
        <dbReference type="EMBL" id="QUX20939.1"/>
    </source>
</evidence>
<dbReference type="CDD" id="cd24058">
    <property type="entry name" value="ASKHA_NBD_ROK_PPGK"/>
    <property type="match status" value="1"/>
</dbReference>
<reference evidence="2 3" key="1">
    <citation type="submission" date="2021-05" db="EMBL/GenBank/DDBJ databases">
        <title>Direct Submission.</title>
        <authorList>
            <person name="Li K."/>
            <person name="Gao J."/>
        </authorList>
    </citation>
    <scope>NUCLEOTIDE SEQUENCE [LARGE SCALE GENOMIC DNA]</scope>
    <source>
        <strain evidence="2 3">Mg02</strain>
    </source>
</reference>
<comment type="similarity">
    <text evidence="1">Belongs to the ROK (NagC/XylR) family.</text>
</comment>
<dbReference type="RefSeq" id="WP_220562135.1">
    <property type="nucleotide sequence ID" value="NZ_CP074133.1"/>
</dbReference>
<sequence length="258" mass="26852">MSEPTTGLGIDIGGSGIKGAPVDLTTGEFLEDRLKILTPHHAGPEEVAEIVGEIAAHFPLADAPPLGVTFPGVVQNGVVRTAANLHKSWIGTDARALFARVTGRPVRLLNDADAAAVAEARYGAAKGVSGVVLMTTLGTGIGTALVVDGHLVPNTEFGHLEIDGHDAETKASSGAKEREGLSYHEWAHKRLQRYYRVVEDLLWPDLIVVGGGVSRKSDKFLPLLDIRTPIVPAELRNTAGIVGAALAAHGPGAALPGA</sequence>
<gene>
    <name evidence="2" type="ORF">KGD84_21035</name>
</gene>
<dbReference type="SUPFAM" id="SSF53067">
    <property type="entry name" value="Actin-like ATPase domain"/>
    <property type="match status" value="1"/>
</dbReference>
<keyword evidence="3" id="KW-1185">Reference proteome</keyword>
<dbReference type="PANTHER" id="PTHR18964">
    <property type="entry name" value="ROK (REPRESSOR, ORF, KINASE) FAMILY"/>
    <property type="match status" value="1"/>
</dbReference>
<dbReference type="NCBIfam" id="NF045942">
    <property type="entry name" value="PolPhglucPhase"/>
    <property type="match status" value="1"/>
</dbReference>
<dbReference type="Proteomes" id="UP000676079">
    <property type="component" value="Chromosome"/>
</dbReference>
<dbReference type="Gene3D" id="3.30.420.40">
    <property type="match status" value="2"/>
</dbReference>
<organism evidence="2 3">
    <name type="scientific">Nocardiopsis changdeensis</name>
    <dbReference type="NCBI Taxonomy" id="2831969"/>
    <lineage>
        <taxon>Bacteria</taxon>
        <taxon>Bacillati</taxon>
        <taxon>Actinomycetota</taxon>
        <taxon>Actinomycetes</taxon>
        <taxon>Streptosporangiales</taxon>
        <taxon>Nocardiopsidaceae</taxon>
        <taxon>Nocardiopsis</taxon>
    </lineage>
</organism>
<evidence type="ECO:0000256" key="1">
    <source>
        <dbReference type="ARBA" id="ARBA00006479"/>
    </source>
</evidence>
<dbReference type="Pfam" id="PF00480">
    <property type="entry name" value="ROK"/>
    <property type="match status" value="1"/>
</dbReference>
<protein>
    <submittedName>
        <fullName evidence="2">ROK family protein</fullName>
    </submittedName>
</protein>
<dbReference type="InterPro" id="IPR043129">
    <property type="entry name" value="ATPase_NBD"/>
</dbReference>
<accession>A0ABX8BHW2</accession>
<dbReference type="PANTHER" id="PTHR18964:SF146">
    <property type="entry name" value="POLYPHOSPHATE GLUCOKINASE"/>
    <property type="match status" value="1"/>
</dbReference>
<evidence type="ECO:0000313" key="3">
    <source>
        <dbReference type="Proteomes" id="UP000676079"/>
    </source>
</evidence>
<proteinExistence type="inferred from homology"/>
<dbReference type="EMBL" id="CP074133">
    <property type="protein sequence ID" value="QUX20939.1"/>
    <property type="molecule type" value="Genomic_DNA"/>
</dbReference>